<dbReference type="EMBL" id="ANOF01000125">
    <property type="protein sequence ID" value="EMI25421.1"/>
    <property type="molecule type" value="Genomic_DNA"/>
</dbReference>
<reference evidence="1 2" key="1">
    <citation type="journal article" date="2013" name="Mar. Genomics">
        <title>Expression of sulfatases in Rhodopirellula baltica and the diversity of sulfatases in the genus Rhodopirellula.</title>
        <authorList>
            <person name="Wegner C.E."/>
            <person name="Richter-Heitmann T."/>
            <person name="Klindworth A."/>
            <person name="Klockow C."/>
            <person name="Richter M."/>
            <person name="Achstetter T."/>
            <person name="Glockner F.O."/>
            <person name="Harder J."/>
        </authorList>
    </citation>
    <scope>NUCLEOTIDE SEQUENCE [LARGE SCALE GENOMIC DNA]</scope>
    <source>
        <strain evidence="1 2">SH398</strain>
    </source>
</reference>
<evidence type="ECO:0000313" key="1">
    <source>
        <dbReference type="EMBL" id="EMI25421.1"/>
    </source>
</evidence>
<accession>M5S1V5</accession>
<organism evidence="1 2">
    <name type="scientific">Rhodopirellula europaea SH398</name>
    <dbReference type="NCBI Taxonomy" id="1263868"/>
    <lineage>
        <taxon>Bacteria</taxon>
        <taxon>Pseudomonadati</taxon>
        <taxon>Planctomycetota</taxon>
        <taxon>Planctomycetia</taxon>
        <taxon>Pirellulales</taxon>
        <taxon>Pirellulaceae</taxon>
        <taxon>Rhodopirellula</taxon>
    </lineage>
</organism>
<dbReference type="AlphaFoldDB" id="M5S1V5"/>
<comment type="caution">
    <text evidence="1">The sequence shown here is derived from an EMBL/GenBank/DDBJ whole genome shotgun (WGS) entry which is preliminary data.</text>
</comment>
<dbReference type="Proteomes" id="UP000011996">
    <property type="component" value="Unassembled WGS sequence"/>
</dbReference>
<name>M5S1V5_9BACT</name>
<gene>
    <name evidence="1" type="ORF">RESH_03921</name>
</gene>
<protein>
    <submittedName>
        <fullName evidence="1">Uncharacterized protein</fullName>
    </submittedName>
</protein>
<proteinExistence type="predicted"/>
<evidence type="ECO:0000313" key="2">
    <source>
        <dbReference type="Proteomes" id="UP000011996"/>
    </source>
</evidence>
<dbReference type="PATRIC" id="fig|1263868.3.peg.4236"/>
<sequence length="71" mass="7582">MFNTIVGSMPAIVRRSNGLYGSADRKWLTRQPFGGCLAVEKDDETPAGISVLVQFCCGSTGCGQARSRELA</sequence>